<feature type="transmembrane region" description="Helical" evidence="2">
    <location>
        <begin position="1780"/>
        <end position="1800"/>
    </location>
</feature>
<feature type="transmembrane region" description="Helical" evidence="2">
    <location>
        <begin position="807"/>
        <end position="840"/>
    </location>
</feature>
<feature type="transmembrane region" description="Helical" evidence="2">
    <location>
        <begin position="962"/>
        <end position="982"/>
    </location>
</feature>
<feature type="transmembrane region" description="Helical" evidence="2">
    <location>
        <begin position="1678"/>
        <end position="1697"/>
    </location>
</feature>
<evidence type="ECO:0000313" key="4">
    <source>
        <dbReference type="Proteomes" id="UP000320179"/>
    </source>
</evidence>
<feature type="transmembrane region" description="Helical" evidence="2">
    <location>
        <begin position="1073"/>
        <end position="1092"/>
    </location>
</feature>
<feature type="transmembrane region" description="Helical" evidence="2">
    <location>
        <begin position="707"/>
        <end position="726"/>
    </location>
</feature>
<feature type="transmembrane region" description="Helical" evidence="2">
    <location>
        <begin position="1653"/>
        <end position="1671"/>
    </location>
</feature>
<feature type="transmembrane region" description="Helical" evidence="2">
    <location>
        <begin position="1806"/>
        <end position="1825"/>
    </location>
</feature>
<feature type="transmembrane region" description="Helical" evidence="2">
    <location>
        <begin position="271"/>
        <end position="291"/>
    </location>
</feature>
<feature type="transmembrane region" description="Helical" evidence="2">
    <location>
        <begin position="1460"/>
        <end position="1481"/>
    </location>
</feature>
<feature type="transmembrane region" description="Helical" evidence="2">
    <location>
        <begin position="901"/>
        <end position="921"/>
    </location>
</feature>
<keyword evidence="2" id="KW-0812">Transmembrane</keyword>
<feature type="transmembrane region" description="Helical" evidence="2">
    <location>
        <begin position="337"/>
        <end position="355"/>
    </location>
</feature>
<keyword evidence="2" id="KW-1133">Transmembrane helix</keyword>
<evidence type="ECO:0000313" key="3">
    <source>
        <dbReference type="EMBL" id="QDE71282.1"/>
    </source>
</evidence>
<feature type="transmembrane region" description="Helical" evidence="2">
    <location>
        <begin position="683"/>
        <end position="700"/>
    </location>
</feature>
<feature type="transmembrane region" description="Helical" evidence="2">
    <location>
        <begin position="1487"/>
        <end position="1509"/>
    </location>
</feature>
<feature type="transmembrane region" description="Helical" evidence="2">
    <location>
        <begin position="448"/>
        <end position="469"/>
    </location>
</feature>
<sequence length="1848" mass="192197">MACSLYRGGCMYCADCREERRGKDSWCALCGARMTGRSREVIEAELTHVQFLLDELTRWESPEVPPSVRRFISERYERQARILLAVLTELPPAGSAEAATVVAPAHADAATSVPAALMQEPPAPQEAASEQPEVEVTSAVEVPGLTEEPRQAEASAPLEPEVVAAPSHPSEPEAAAGVDAAPEAVQSDEPLPEAPPVWMPLPANPAEPYAEPPPARGLTARLVEEASTWNRVWRPFLYQSLMWFIGAFLILSSALYLVFESWVGMSSGLRSLTVFGLTASCSAGFTVWGAYLARREALRNPGYILGLIGTAVAPLAGIALGPMGLGDVFQLGGVGTVWLIPALLAWAGVAAFLARKPLEAFDSTSRPLIQLALVVSTLMMGLAPLATGLGGQALWLNVLPCALFFLLSSRPPPAPREGTALAFVLAAPLYLLLLYFTRLHVALAGADVAVSVGTYAPFGAFLLATALRFRTLDAERGADSLSIGVVSLQATCLIVAAPAPAPALFVTAAVVSWTLLSLSRGGVARIRWVYAAYASTYFAYASFSQLIPGPVRRIINAVKAWLGYTTEPLPLQFGALSALPFIFAGALFAVSRLWRGQRTGNARDLALAEVLLRATAVASPLFVFFGLSGPDARPSFWSALALAVLCLVLGLLVERFFLTVVGAGLSLFLPFQAYAVLGASGGAVASGALALVLAAVSMLCTARTRGLLGAVVGVVATAGFLMGLIAGDGFTAVTGMALCGAAAVLAAWGLQRASFMALASVLAAAALPRWAGELSSTAVAPTLAAVALGLSLLGMRGGLTRWLGLPGVFYAVLAIPWGVLARAPGLAGVILVSAGAVAVASRTFPVVRPLAVLMSALALVHDIPRIYSPWGGWMSPGLSVALFCCWALGASVAAARWGRSISATVAGLIALVFPLTALLSARSSEHAPLLLGAALAALLTARVLPAGLSVAVASLYALTATFSFGAVPLLCLAGVLSLLAVLEEVPAVLRVGTGGHRFALAATLSAAVVLGVAVVKWDDAGLPLLLVGTCVLPLLWTRANRQPFFASLFVPYAFVGIVVVGGELPWWVQTLPLLSLALVRVVAHVPAAASLLLRSREEAPRQALSSWMQGWLAVVALPVLLVALRPYHVPTALYVLSASLALMPGPRPFLRVCGSALVLLFFPAARPIVIGLLLALAIAESHGPARVWAFFRSAPDTALRPGAVVTALILAALPALDSPTPSHLATLAGVLALAAFLLSQRWLLAPAIWALTLAPMGAVSVNALLERGLDAGLSVIAVVLGAAVASAVCQSGGIQRALTQAFAKVLPPLEATWSEPLWVGSAGALGALLLERLLLSGPGSLPLPVAVGAAVTAGVLMVARERWMANVATALLGASLVAAVDPLWVPAVVSGTGLALCLIGSLVDARGVRVGASLHHGGWVLALLSLAGLRELEHVGTPLTFLFGVGAAWAVVWRRREREVVGWLASLAAVHGWLLYLGAVYSSGRGAAFILPYFGAASALLAGLSLFVAGKARRRSVGHGFAGVALFEVMAGLALVDTSLGALREGLVASVALGVLLFALVRRAVTEKEEASAYMAQAVLALGYLSVRMLGMGAHPGPGDSLAALVGGALFTGLYFFVQREGSSLACFRRPALLGAYLFPLAGLLSAPWSEPLHVAALMVGYAAHFAALATHPRHRGVASLTSVVAFNAALLLVWQGTGAGEAQFYVIPAGLSLLALLRVFREAIDAETYARLRALAVTAIYVAGAWKPLMFNDGGSMLLCVTLCVVGVACGIALRIRSYVYLGTAFLVTCIAANLVRFGMRDHRIAAASLFVLGLMVIGSMVMLSAHRAALLQRYARVRAMLATWEG</sequence>
<feature type="transmembrane region" description="Helical" evidence="2">
    <location>
        <begin position="1198"/>
        <end position="1216"/>
    </location>
</feature>
<dbReference type="EMBL" id="CP017174">
    <property type="protein sequence ID" value="QDE71282.1"/>
    <property type="molecule type" value="Genomic_DNA"/>
</dbReference>
<feature type="transmembrane region" description="Helical" evidence="2">
    <location>
        <begin position="1383"/>
        <end position="1403"/>
    </location>
</feature>
<feature type="transmembrane region" description="Helical" evidence="2">
    <location>
        <begin position="1703"/>
        <end position="1721"/>
    </location>
</feature>
<protein>
    <submittedName>
        <fullName evidence="3">Uncharacterized protein</fullName>
    </submittedName>
</protein>
<feature type="transmembrane region" description="Helical" evidence="2">
    <location>
        <begin position="635"/>
        <end position="653"/>
    </location>
</feature>
<accession>A0AAE6G5F1</accession>
<feature type="transmembrane region" description="Helical" evidence="2">
    <location>
        <begin position="1573"/>
        <end position="1595"/>
    </location>
</feature>
<proteinExistence type="predicted"/>
<evidence type="ECO:0000256" key="2">
    <source>
        <dbReference type="SAM" id="Phobius"/>
    </source>
</evidence>
<gene>
    <name evidence="3" type="ORF">BHS09_32280</name>
</gene>
<feature type="transmembrane region" description="Helical" evidence="2">
    <location>
        <begin position="1601"/>
        <end position="1618"/>
    </location>
</feature>
<feature type="transmembrane region" description="Helical" evidence="2">
    <location>
        <begin position="367"/>
        <end position="386"/>
    </location>
</feature>
<feature type="transmembrane region" description="Helical" evidence="2">
    <location>
        <begin position="1630"/>
        <end position="1647"/>
    </location>
</feature>
<feature type="transmembrane region" description="Helical" evidence="2">
    <location>
        <begin position="933"/>
        <end position="956"/>
    </location>
</feature>
<feature type="compositionally biased region" description="Low complexity" evidence="1">
    <location>
        <begin position="164"/>
        <end position="185"/>
    </location>
</feature>
<feature type="transmembrane region" description="Helical" evidence="2">
    <location>
        <begin position="1341"/>
        <end position="1359"/>
    </location>
</feature>
<feature type="transmembrane region" description="Helical" evidence="2">
    <location>
        <begin position="303"/>
        <end position="325"/>
    </location>
</feature>
<feature type="transmembrane region" description="Helical" evidence="2">
    <location>
        <begin position="1542"/>
        <end position="1561"/>
    </location>
</feature>
<name>A0AAE6G5F1_MYXXA</name>
<keyword evidence="2" id="KW-0472">Membrane</keyword>
<feature type="transmembrane region" description="Helical" evidence="2">
    <location>
        <begin position="1756"/>
        <end position="1775"/>
    </location>
</feature>
<feature type="transmembrane region" description="Helical" evidence="2">
    <location>
        <begin position="1410"/>
        <end position="1429"/>
    </location>
</feature>
<feature type="transmembrane region" description="Helical" evidence="2">
    <location>
        <begin position="1435"/>
        <end position="1453"/>
    </location>
</feature>
<feature type="transmembrane region" description="Helical" evidence="2">
    <location>
        <begin position="1044"/>
        <end position="1067"/>
    </location>
</feature>
<organism evidence="3 4">
    <name type="scientific">Myxococcus xanthus</name>
    <dbReference type="NCBI Taxonomy" id="34"/>
    <lineage>
        <taxon>Bacteria</taxon>
        <taxon>Pseudomonadati</taxon>
        <taxon>Myxococcota</taxon>
        <taxon>Myxococcia</taxon>
        <taxon>Myxococcales</taxon>
        <taxon>Cystobacterineae</taxon>
        <taxon>Myxococcaceae</taxon>
        <taxon>Myxococcus</taxon>
    </lineage>
</organism>
<evidence type="ECO:0000256" key="1">
    <source>
        <dbReference type="SAM" id="MobiDB-lite"/>
    </source>
</evidence>
<feature type="transmembrane region" description="Helical" evidence="2">
    <location>
        <begin position="876"/>
        <end position="895"/>
    </location>
</feature>
<feature type="region of interest" description="Disordered" evidence="1">
    <location>
        <begin position="162"/>
        <end position="212"/>
    </location>
</feature>
<feature type="transmembrane region" description="Helical" evidence="2">
    <location>
        <begin position="503"/>
        <end position="523"/>
    </location>
</feature>
<dbReference type="Proteomes" id="UP000320179">
    <property type="component" value="Chromosome"/>
</dbReference>
<feature type="transmembrane region" description="Helical" evidence="2">
    <location>
        <begin position="420"/>
        <end position="436"/>
    </location>
</feature>
<feature type="compositionally biased region" description="Pro residues" evidence="1">
    <location>
        <begin position="192"/>
        <end position="212"/>
    </location>
</feature>
<feature type="transmembrane region" description="Helical" evidence="2">
    <location>
        <begin position="1248"/>
        <end position="1265"/>
    </location>
</feature>
<reference evidence="3 4" key="1">
    <citation type="journal article" date="2019" name="Science">
        <title>Social genes are selection hotspots in kin groups of a soil microbe.</title>
        <authorList>
            <person name="Wielgoss S."/>
            <person name="Wolfensberger R."/>
            <person name="Sun L."/>
            <person name="Fiegna F."/>
            <person name="Velicer G.J."/>
        </authorList>
    </citation>
    <scope>NUCLEOTIDE SEQUENCE [LARGE SCALE GENOMIC DNA]</scope>
    <source>
        <strain evidence="3 4">MC3.5.9c15</strain>
    </source>
</reference>
<feature type="transmembrane region" description="Helical" evidence="2">
    <location>
        <begin position="1272"/>
        <end position="1297"/>
    </location>
</feature>
<feature type="transmembrane region" description="Helical" evidence="2">
    <location>
        <begin position="530"/>
        <end position="551"/>
    </location>
</feature>
<feature type="transmembrane region" description="Helical" evidence="2">
    <location>
        <begin position="778"/>
        <end position="795"/>
    </location>
</feature>
<feature type="transmembrane region" description="Helical" evidence="2">
    <location>
        <begin position="1157"/>
        <end position="1178"/>
    </location>
</feature>
<feature type="transmembrane region" description="Helical" evidence="2">
    <location>
        <begin position="1516"/>
        <end position="1536"/>
    </location>
</feature>
<feature type="transmembrane region" description="Helical" evidence="2">
    <location>
        <begin position="732"/>
        <end position="750"/>
    </location>
</feature>
<feature type="transmembrane region" description="Helical" evidence="2">
    <location>
        <begin position="1020"/>
        <end position="1037"/>
    </location>
</feature>
<feature type="transmembrane region" description="Helical" evidence="2">
    <location>
        <begin position="571"/>
        <end position="590"/>
    </location>
</feature>
<feature type="transmembrane region" description="Helical" evidence="2">
    <location>
        <begin position="1733"/>
        <end position="1750"/>
    </location>
</feature>
<feature type="transmembrane region" description="Helical" evidence="2">
    <location>
        <begin position="241"/>
        <end position="259"/>
    </location>
</feature>